<name>A0A2H9VSN2_9SPHI</name>
<sequence length="266" mass="29574">MKLQDFDLHGFYREAYRWLFIHGTKFVLSLILLFIGLRLIKFIGNRLRGRMSRQMVHSSLQPFFLSVSLTALYILLIVSVLAINQIDIINVSTILGGATVAVGLALSGTFQNFAGGVLILLLKPFELDDSIIAQGQDGKVTSIQIFYTVLLTADNKTVIIPNGKLFNEVIVNVTREGKRRLDFEVKVGYVVDIDQVKTIIINTVNNAKSVLSNPAIRVGIISLEVDSIRFLVNVWVKPADFLTTKMELQENIIKNLKAAGVKLLGT</sequence>
<feature type="domain" description="Mechanosensitive ion channel MscS C-terminal" evidence="9">
    <location>
        <begin position="182"/>
        <end position="262"/>
    </location>
</feature>
<dbReference type="InterPro" id="IPR049278">
    <property type="entry name" value="MS_channel_C"/>
</dbReference>
<evidence type="ECO:0000256" key="7">
    <source>
        <dbReference type="SAM" id="Phobius"/>
    </source>
</evidence>
<dbReference type="OrthoDB" id="9809206at2"/>
<dbReference type="GO" id="GO:0005886">
    <property type="term" value="C:plasma membrane"/>
    <property type="evidence" value="ECO:0007669"/>
    <property type="project" value="UniProtKB-SubCell"/>
</dbReference>
<dbReference type="PANTHER" id="PTHR30221:SF1">
    <property type="entry name" value="SMALL-CONDUCTANCE MECHANOSENSITIVE CHANNEL"/>
    <property type="match status" value="1"/>
</dbReference>
<evidence type="ECO:0000256" key="4">
    <source>
        <dbReference type="ARBA" id="ARBA00022692"/>
    </source>
</evidence>
<dbReference type="SUPFAM" id="SSF82861">
    <property type="entry name" value="Mechanosensitive channel protein MscS (YggB), transmembrane region"/>
    <property type="match status" value="1"/>
</dbReference>
<feature type="domain" description="Mechanosensitive ion channel MscS" evidence="8">
    <location>
        <begin position="109"/>
        <end position="175"/>
    </location>
</feature>
<evidence type="ECO:0000256" key="2">
    <source>
        <dbReference type="ARBA" id="ARBA00008017"/>
    </source>
</evidence>
<evidence type="ECO:0000256" key="1">
    <source>
        <dbReference type="ARBA" id="ARBA00004651"/>
    </source>
</evidence>
<keyword evidence="4 7" id="KW-0812">Transmembrane</keyword>
<keyword evidence="3" id="KW-1003">Cell membrane</keyword>
<dbReference type="PANTHER" id="PTHR30221">
    <property type="entry name" value="SMALL-CONDUCTANCE MECHANOSENSITIVE CHANNEL"/>
    <property type="match status" value="1"/>
</dbReference>
<evidence type="ECO:0000256" key="3">
    <source>
        <dbReference type="ARBA" id="ARBA00022475"/>
    </source>
</evidence>
<gene>
    <name evidence="10" type="ORF">CLV57_0825</name>
</gene>
<comment type="subcellular location">
    <subcellularLocation>
        <location evidence="1">Cell membrane</location>
        <topology evidence="1">Multi-pass membrane protein</topology>
    </subcellularLocation>
</comment>
<dbReference type="SUPFAM" id="SSF50182">
    <property type="entry name" value="Sm-like ribonucleoproteins"/>
    <property type="match status" value="1"/>
</dbReference>
<keyword evidence="6 7" id="KW-0472">Membrane</keyword>
<evidence type="ECO:0000313" key="11">
    <source>
        <dbReference type="Proteomes" id="UP000242687"/>
    </source>
</evidence>
<comment type="caution">
    <text evidence="10">The sequence shown here is derived from an EMBL/GenBank/DDBJ whole genome shotgun (WGS) entry which is preliminary data.</text>
</comment>
<dbReference type="EMBL" id="PGFJ01000001">
    <property type="protein sequence ID" value="PJJ83830.1"/>
    <property type="molecule type" value="Genomic_DNA"/>
</dbReference>
<protein>
    <submittedName>
        <fullName evidence="10">Small conductance mechanosensitive channel</fullName>
    </submittedName>
</protein>
<dbReference type="Pfam" id="PF21082">
    <property type="entry name" value="MS_channel_3rd"/>
    <property type="match status" value="1"/>
</dbReference>
<evidence type="ECO:0000256" key="6">
    <source>
        <dbReference type="ARBA" id="ARBA00023136"/>
    </source>
</evidence>
<feature type="transmembrane region" description="Helical" evidence="7">
    <location>
        <begin position="20"/>
        <end position="40"/>
    </location>
</feature>
<evidence type="ECO:0000259" key="8">
    <source>
        <dbReference type="Pfam" id="PF00924"/>
    </source>
</evidence>
<proteinExistence type="inferred from homology"/>
<comment type="similarity">
    <text evidence="2">Belongs to the MscS (TC 1.A.23) family.</text>
</comment>
<dbReference type="SUPFAM" id="SSF82689">
    <property type="entry name" value="Mechanosensitive channel protein MscS (YggB), C-terminal domain"/>
    <property type="match status" value="1"/>
</dbReference>
<evidence type="ECO:0000259" key="9">
    <source>
        <dbReference type="Pfam" id="PF21082"/>
    </source>
</evidence>
<dbReference type="RefSeq" id="WP_100340068.1">
    <property type="nucleotide sequence ID" value="NZ_PGFJ01000001.1"/>
</dbReference>
<keyword evidence="5 7" id="KW-1133">Transmembrane helix</keyword>
<dbReference type="InterPro" id="IPR010920">
    <property type="entry name" value="LSM_dom_sf"/>
</dbReference>
<feature type="transmembrane region" description="Helical" evidence="7">
    <location>
        <begin position="60"/>
        <end position="83"/>
    </location>
</feature>
<evidence type="ECO:0000313" key="10">
    <source>
        <dbReference type="EMBL" id="PJJ83830.1"/>
    </source>
</evidence>
<organism evidence="10 11">
    <name type="scientific">Mucilaginibacter auburnensis</name>
    <dbReference type="NCBI Taxonomy" id="1457233"/>
    <lineage>
        <taxon>Bacteria</taxon>
        <taxon>Pseudomonadati</taxon>
        <taxon>Bacteroidota</taxon>
        <taxon>Sphingobacteriia</taxon>
        <taxon>Sphingobacteriales</taxon>
        <taxon>Sphingobacteriaceae</taxon>
        <taxon>Mucilaginibacter</taxon>
    </lineage>
</organism>
<dbReference type="InterPro" id="IPR011066">
    <property type="entry name" value="MscS_channel_C_sf"/>
</dbReference>
<dbReference type="Gene3D" id="1.10.287.1260">
    <property type="match status" value="1"/>
</dbReference>
<dbReference type="GO" id="GO:0008381">
    <property type="term" value="F:mechanosensitive monoatomic ion channel activity"/>
    <property type="evidence" value="ECO:0007669"/>
    <property type="project" value="InterPro"/>
</dbReference>
<dbReference type="InterPro" id="IPR006685">
    <property type="entry name" value="MscS_channel_2nd"/>
</dbReference>
<dbReference type="Gene3D" id="3.30.70.100">
    <property type="match status" value="1"/>
</dbReference>
<dbReference type="AlphaFoldDB" id="A0A2H9VSN2"/>
<dbReference type="Pfam" id="PF00924">
    <property type="entry name" value="MS_channel_2nd"/>
    <property type="match status" value="1"/>
</dbReference>
<dbReference type="Proteomes" id="UP000242687">
    <property type="component" value="Unassembled WGS sequence"/>
</dbReference>
<dbReference type="InterPro" id="IPR045275">
    <property type="entry name" value="MscS_archaea/bacteria_type"/>
</dbReference>
<accession>A0A2H9VSN2</accession>
<evidence type="ECO:0000256" key="5">
    <source>
        <dbReference type="ARBA" id="ARBA00022989"/>
    </source>
</evidence>
<keyword evidence="11" id="KW-1185">Reference proteome</keyword>
<dbReference type="Gene3D" id="2.30.30.60">
    <property type="match status" value="1"/>
</dbReference>
<feature type="transmembrane region" description="Helical" evidence="7">
    <location>
        <begin position="95"/>
        <end position="122"/>
    </location>
</feature>
<reference evidence="10 11" key="1">
    <citation type="submission" date="2017-11" db="EMBL/GenBank/DDBJ databases">
        <title>Genomic Encyclopedia of Archaeal and Bacterial Type Strains, Phase II (KMG-II): From Individual Species to Whole Genera.</title>
        <authorList>
            <person name="Goeker M."/>
        </authorList>
    </citation>
    <scope>NUCLEOTIDE SEQUENCE [LARGE SCALE GENOMIC DNA]</scope>
    <source>
        <strain evidence="10 11">DSM 28175</strain>
    </source>
</reference>
<dbReference type="InterPro" id="IPR011014">
    <property type="entry name" value="MscS_channel_TM-2"/>
</dbReference>
<dbReference type="InterPro" id="IPR023408">
    <property type="entry name" value="MscS_beta-dom_sf"/>
</dbReference>